<dbReference type="AlphaFoldDB" id="A0A017TEE8"/>
<sequence>MLFLPLAVLLHGACSDGGGSASPGAQPDGTGGTGGAGQGGQGGGDGGSGAAGACSSENCPQPFICRYDTCIPDLGTCATYDDCPGDSYCDANGDCIPYGVPPDVINDPDCQRQEVPEGVSPTVQCEWMAPSDPSDPTAQSIYVYTAPIVADLNLDDDPGKLQPSIVMTTFQNIASARIGTVRVFDGRTCEEQMRIGGADDATDENRPAYGTQWAIGDLDGDVPTGGHPEIVGMHRTSGSGNGVPLNLYALEIDTASGTPTLSRRWYGRVCSAGGDTLVNFSSNQANYGPGIWDINDDGSPEIIVDEMVFDADGCLLNTFSDFAYLSHGVMSSIADVDLDGMPELVRFDRVAGWDQGASAWVTKGFFVPDATAQKAGHVAIADLGQYSQIAGHPFPNELPEVVVVSAETTTFNPNSSGTIRVQTIDGTVVWGPVALHHDAGQPGGHGGPPTASDFDGDGQVEFAAAANQYYAVYDPDCVAALGGQSPAERPGGKCERPPGMESLPDGVLWAQLSQDFSSSGTGSSVFDFNGDGNAEAVYGDECYIRVYEGKTGNVIFSAPASNSTGFELPVIADVDGDFATEIVVARSPGPGCPATDPLFPNSGPATQSGGFMILRDPEDAWASSRPIWNQHAYSVTHVTDDARIPSSSQVAPNWTQPGMNNFRQNTQGDLGVLNVADLTAVITDTGSLCSGSAGDLTLRTRVCNRGTNPVQDGVTVELQSNDGSGTTTVLCSAETQALLMPGDCEEVSCTGTVSGTGNIFVVVDPSGTIADCHPGNNQGAGTLQICPE</sequence>
<dbReference type="EMBL" id="ASRX01000011">
    <property type="protein sequence ID" value="EYF07302.1"/>
    <property type="molecule type" value="Genomic_DNA"/>
</dbReference>
<name>A0A017TEE8_9BACT</name>
<feature type="region of interest" description="Disordered" evidence="1">
    <location>
        <begin position="19"/>
        <end position="47"/>
    </location>
</feature>
<dbReference type="Proteomes" id="UP000019678">
    <property type="component" value="Unassembled WGS sequence"/>
</dbReference>
<evidence type="ECO:0000256" key="1">
    <source>
        <dbReference type="SAM" id="MobiDB-lite"/>
    </source>
</evidence>
<feature type="region of interest" description="Disordered" evidence="1">
    <location>
        <begin position="435"/>
        <end position="455"/>
    </location>
</feature>
<comment type="caution">
    <text evidence="2">The sequence shown here is derived from an EMBL/GenBank/DDBJ whole genome shotgun (WGS) entry which is preliminary data.</text>
</comment>
<gene>
    <name evidence="2" type="ORF">CAP_0781</name>
</gene>
<protein>
    <recommendedName>
        <fullName evidence="4">CARDB domain-containing protein</fullName>
    </recommendedName>
</protein>
<dbReference type="InterPro" id="IPR013783">
    <property type="entry name" value="Ig-like_fold"/>
</dbReference>
<evidence type="ECO:0008006" key="4">
    <source>
        <dbReference type="Google" id="ProtNLM"/>
    </source>
</evidence>
<evidence type="ECO:0000313" key="3">
    <source>
        <dbReference type="Proteomes" id="UP000019678"/>
    </source>
</evidence>
<feature type="compositionally biased region" description="Gly residues" evidence="1">
    <location>
        <begin position="29"/>
        <end position="47"/>
    </location>
</feature>
<accession>A0A017TEE8</accession>
<proteinExistence type="predicted"/>
<reference evidence="2 3" key="1">
    <citation type="submission" date="2013-05" db="EMBL/GenBank/DDBJ databases">
        <title>Genome assembly of Chondromyces apiculatus DSM 436.</title>
        <authorList>
            <person name="Sharma G."/>
            <person name="Khatri I."/>
            <person name="Kaur C."/>
            <person name="Mayilraj S."/>
            <person name="Subramanian S."/>
        </authorList>
    </citation>
    <scope>NUCLEOTIDE SEQUENCE [LARGE SCALE GENOMIC DNA]</scope>
    <source>
        <strain evidence="2 3">DSM 436</strain>
    </source>
</reference>
<dbReference type="Gene3D" id="2.60.40.10">
    <property type="entry name" value="Immunoglobulins"/>
    <property type="match status" value="1"/>
</dbReference>
<dbReference type="eggNOG" id="COG1572">
    <property type="taxonomic scope" value="Bacteria"/>
</dbReference>
<dbReference type="STRING" id="1192034.CAP_0781"/>
<dbReference type="SUPFAM" id="SSF69318">
    <property type="entry name" value="Integrin alpha N-terminal domain"/>
    <property type="match status" value="2"/>
</dbReference>
<dbReference type="InterPro" id="IPR028994">
    <property type="entry name" value="Integrin_alpha_N"/>
</dbReference>
<evidence type="ECO:0000313" key="2">
    <source>
        <dbReference type="EMBL" id="EYF07302.1"/>
    </source>
</evidence>
<keyword evidence="3" id="KW-1185">Reference proteome</keyword>
<organism evidence="2 3">
    <name type="scientific">Chondromyces apiculatus DSM 436</name>
    <dbReference type="NCBI Taxonomy" id="1192034"/>
    <lineage>
        <taxon>Bacteria</taxon>
        <taxon>Pseudomonadati</taxon>
        <taxon>Myxococcota</taxon>
        <taxon>Polyangia</taxon>
        <taxon>Polyangiales</taxon>
        <taxon>Polyangiaceae</taxon>
        <taxon>Chondromyces</taxon>
    </lineage>
</organism>